<accession>A0A368HAU6</accession>
<dbReference type="InterPro" id="IPR001283">
    <property type="entry name" value="CRISP-related"/>
</dbReference>
<dbReference type="OrthoDB" id="414826at2759"/>
<feature type="compositionally biased region" description="Low complexity" evidence="1">
    <location>
        <begin position="274"/>
        <end position="291"/>
    </location>
</feature>
<feature type="signal peptide" evidence="2">
    <location>
        <begin position="1"/>
        <end position="45"/>
    </location>
</feature>
<dbReference type="Gene3D" id="3.40.33.10">
    <property type="entry name" value="CAP"/>
    <property type="match status" value="2"/>
</dbReference>
<evidence type="ECO:0000259" key="3">
    <source>
        <dbReference type="SMART" id="SM00198"/>
    </source>
</evidence>
<dbReference type="PRINTS" id="PR00837">
    <property type="entry name" value="V5TPXLIKE"/>
</dbReference>
<gene>
    <name evidence="4" type="ORF">ANCCAN_01490</name>
</gene>
<feature type="domain" description="SCP" evidence="3">
    <location>
        <begin position="322"/>
        <end position="480"/>
    </location>
</feature>
<dbReference type="EMBL" id="JOJR01000007">
    <property type="protein sequence ID" value="RCN52447.1"/>
    <property type="molecule type" value="Genomic_DNA"/>
</dbReference>
<dbReference type="SUPFAM" id="SSF55797">
    <property type="entry name" value="PR-1-like"/>
    <property type="match status" value="2"/>
</dbReference>
<evidence type="ECO:0000256" key="1">
    <source>
        <dbReference type="SAM" id="MobiDB-lite"/>
    </source>
</evidence>
<feature type="chain" id="PRO_5016638521" evidence="2">
    <location>
        <begin position="46"/>
        <end position="510"/>
    </location>
</feature>
<dbReference type="CDD" id="cd05380">
    <property type="entry name" value="CAP_euk"/>
    <property type="match status" value="2"/>
</dbReference>
<dbReference type="SMART" id="SM00198">
    <property type="entry name" value="SCP"/>
    <property type="match status" value="1"/>
</dbReference>
<comment type="caution">
    <text evidence="4">The sequence shown here is derived from an EMBL/GenBank/DDBJ whole genome shotgun (WGS) entry which is preliminary data.</text>
</comment>
<dbReference type="Pfam" id="PF00188">
    <property type="entry name" value="CAP"/>
    <property type="match status" value="2"/>
</dbReference>
<organism evidence="4 5">
    <name type="scientific">Ancylostoma caninum</name>
    <name type="common">Dog hookworm</name>
    <dbReference type="NCBI Taxonomy" id="29170"/>
    <lineage>
        <taxon>Eukaryota</taxon>
        <taxon>Metazoa</taxon>
        <taxon>Ecdysozoa</taxon>
        <taxon>Nematoda</taxon>
        <taxon>Chromadorea</taxon>
        <taxon>Rhabditida</taxon>
        <taxon>Rhabditina</taxon>
        <taxon>Rhabditomorpha</taxon>
        <taxon>Strongyloidea</taxon>
        <taxon>Ancylostomatidae</taxon>
        <taxon>Ancylostomatinae</taxon>
        <taxon>Ancylostoma</taxon>
    </lineage>
</organism>
<evidence type="ECO:0000256" key="2">
    <source>
        <dbReference type="SAM" id="SignalP"/>
    </source>
</evidence>
<dbReference type="InterPro" id="IPR014044">
    <property type="entry name" value="CAP_dom"/>
</dbReference>
<keyword evidence="2" id="KW-0732">Signal</keyword>
<dbReference type="InterPro" id="IPR035940">
    <property type="entry name" value="CAP_sf"/>
</dbReference>
<protein>
    <submittedName>
        <fullName evidence="4">SCP-like protein</fullName>
    </submittedName>
</protein>
<dbReference type="PANTHER" id="PTHR10334">
    <property type="entry name" value="CYSTEINE-RICH SECRETORY PROTEIN-RELATED"/>
    <property type="match status" value="1"/>
</dbReference>
<proteinExistence type="predicted"/>
<sequence>MMSCSGSSDLSQYKGSLASENHRNMAKLSFVALVVASLLPALCEGQPVVLISPLCSGGHLDRGTINNGILNPVNYRRIQLAKNTQRNGLNGRPPFLPPATNMTELVWSCDLEKAAVNALGNGCQDPSRPKPPDSKGTANVFGAYPDYFLDDEVDAIFSQLLGEKLSRIDKYDLPVHELGTVLSLPKYNDNPKLLDYSNLVRATNTEIGCAMNRCPGPNRSITLYCLMNGKSLQRGENIYRGTSTNTEGCGEVICPAGYKCNVFTYVCVKTTTVDPSPTRTTSTSTTTRAPATVPPSPNAEFPYSSSKGACSMHAYANKMTDVLRNEYIMQHNRFRSLLANGNVMQKDGRFLPMASNMRNMMYDCELEEEAIKYASQCPWLPSDPSTRPLTGEVFETFTATGVQSFENAARQSIIEWWKVVSDVDFFGESVIYRDEYEGQPISSFTQMAWAESSRVGCSIVKCSNRYVTVCRYSPKGNIRNDYIYKRGQPCTVLPDGAHTCTAGALSGLWF</sequence>
<reference evidence="4 5" key="1">
    <citation type="submission" date="2014-10" db="EMBL/GenBank/DDBJ databases">
        <title>Draft genome of the hookworm Ancylostoma caninum.</title>
        <authorList>
            <person name="Mitreva M."/>
        </authorList>
    </citation>
    <scope>NUCLEOTIDE SEQUENCE [LARGE SCALE GENOMIC DNA]</scope>
    <source>
        <strain evidence="4 5">Baltimore</strain>
    </source>
</reference>
<evidence type="ECO:0000313" key="4">
    <source>
        <dbReference type="EMBL" id="RCN52447.1"/>
    </source>
</evidence>
<dbReference type="Proteomes" id="UP000252519">
    <property type="component" value="Unassembled WGS sequence"/>
</dbReference>
<name>A0A368HAU6_ANCCA</name>
<dbReference type="STRING" id="29170.A0A368HAU6"/>
<feature type="region of interest" description="Disordered" evidence="1">
    <location>
        <begin position="274"/>
        <end position="298"/>
    </location>
</feature>
<keyword evidence="5" id="KW-1185">Reference proteome</keyword>
<dbReference type="AlphaFoldDB" id="A0A368HAU6"/>
<evidence type="ECO:0000313" key="5">
    <source>
        <dbReference type="Proteomes" id="UP000252519"/>
    </source>
</evidence>